<dbReference type="CDD" id="cd00303">
    <property type="entry name" value="retropepsin_like"/>
    <property type="match status" value="1"/>
</dbReference>
<dbReference type="KEGG" id="nsy:104234022"/>
<dbReference type="InterPro" id="IPR021109">
    <property type="entry name" value="Peptidase_aspartic_dom_sf"/>
</dbReference>
<dbReference type="eggNOG" id="KOG0017">
    <property type="taxonomic scope" value="Eukaryota"/>
</dbReference>
<sequence length="259" mass="29144">MPGYAKFMKDLVTNKRSMNFETIKVTYQVSAIVHLIAPKLEDPDACMIPCTIRSAEFDKVLCNLGASINLMSYSVFKTLEIGQPRPTSMRLQMANRIMKRSLGVIEDVLVRVDKFILLADFVILDCEVDYEAPISLGRPFLATGKDLCYVEDVEITFQVDGEKMVFHVCKSMRQPNNNEVCSFVDLVADLIMDETSAVINIGDMLEAVLLNFDDDEMDGFVECVNSLQGMGEQEKPTMEPQEHQVLDWFLAPESVAVHP</sequence>
<dbReference type="OrthoDB" id="778454at2759"/>
<dbReference type="GeneID" id="104234022"/>
<dbReference type="PANTHER" id="PTHR33067">
    <property type="entry name" value="RNA-DIRECTED DNA POLYMERASE-RELATED"/>
    <property type="match status" value="1"/>
</dbReference>
<dbReference type="Gene3D" id="2.40.70.10">
    <property type="entry name" value="Acid Proteases"/>
    <property type="match status" value="1"/>
</dbReference>
<name>A0A1U7XFU1_NICSY</name>
<keyword evidence="1" id="KW-1185">Reference proteome</keyword>
<dbReference type="RefSeq" id="XP_009785814.1">
    <property type="nucleotide sequence ID" value="XM_009787512.1"/>
</dbReference>
<accession>A0A1U7XFU1</accession>
<organism evidence="1 2">
    <name type="scientific">Nicotiana sylvestris</name>
    <name type="common">Wood tobacco</name>
    <name type="synonym">South American tobacco</name>
    <dbReference type="NCBI Taxonomy" id="4096"/>
    <lineage>
        <taxon>Eukaryota</taxon>
        <taxon>Viridiplantae</taxon>
        <taxon>Streptophyta</taxon>
        <taxon>Embryophyta</taxon>
        <taxon>Tracheophyta</taxon>
        <taxon>Spermatophyta</taxon>
        <taxon>Magnoliopsida</taxon>
        <taxon>eudicotyledons</taxon>
        <taxon>Gunneridae</taxon>
        <taxon>Pentapetalae</taxon>
        <taxon>asterids</taxon>
        <taxon>lamiids</taxon>
        <taxon>Solanales</taxon>
        <taxon>Solanaceae</taxon>
        <taxon>Nicotianoideae</taxon>
        <taxon>Nicotianeae</taxon>
        <taxon>Nicotiana</taxon>
    </lineage>
</organism>
<dbReference type="PANTHER" id="PTHR33067:SF9">
    <property type="entry name" value="RNA-DIRECTED DNA POLYMERASE"/>
    <property type="match status" value="1"/>
</dbReference>
<evidence type="ECO:0000313" key="2">
    <source>
        <dbReference type="RefSeq" id="XP_009785814.1"/>
    </source>
</evidence>
<protein>
    <submittedName>
        <fullName evidence="2">Uncharacterized protein LOC104234022</fullName>
    </submittedName>
</protein>
<reference evidence="2" key="2">
    <citation type="submission" date="2025-08" db="UniProtKB">
        <authorList>
            <consortium name="RefSeq"/>
        </authorList>
    </citation>
    <scope>IDENTIFICATION</scope>
    <source>
        <tissue evidence="2">Leaf</tissue>
    </source>
</reference>
<reference evidence="1" key="1">
    <citation type="journal article" date="2013" name="Genome Biol.">
        <title>Reference genomes and transcriptomes of Nicotiana sylvestris and Nicotiana tomentosiformis.</title>
        <authorList>
            <person name="Sierro N."/>
            <person name="Battey J.N."/>
            <person name="Ouadi S."/>
            <person name="Bovet L."/>
            <person name="Goepfert S."/>
            <person name="Bakaher N."/>
            <person name="Peitsch M.C."/>
            <person name="Ivanov N.V."/>
        </authorList>
    </citation>
    <scope>NUCLEOTIDE SEQUENCE [LARGE SCALE GENOMIC DNA]</scope>
</reference>
<evidence type="ECO:0000313" key="1">
    <source>
        <dbReference type="Proteomes" id="UP000189701"/>
    </source>
</evidence>
<gene>
    <name evidence="2" type="primary">LOC104234022</name>
</gene>
<dbReference type="AlphaFoldDB" id="A0A1U7XFU1"/>
<dbReference type="Proteomes" id="UP000189701">
    <property type="component" value="Unplaced"/>
</dbReference>
<proteinExistence type="predicted"/>